<organism evidence="1 2">
    <name type="scientific">Podospora australis</name>
    <dbReference type="NCBI Taxonomy" id="1536484"/>
    <lineage>
        <taxon>Eukaryota</taxon>
        <taxon>Fungi</taxon>
        <taxon>Dikarya</taxon>
        <taxon>Ascomycota</taxon>
        <taxon>Pezizomycotina</taxon>
        <taxon>Sordariomycetes</taxon>
        <taxon>Sordariomycetidae</taxon>
        <taxon>Sordariales</taxon>
        <taxon>Podosporaceae</taxon>
        <taxon>Podospora</taxon>
    </lineage>
</organism>
<evidence type="ECO:0000313" key="2">
    <source>
        <dbReference type="Proteomes" id="UP001302126"/>
    </source>
</evidence>
<dbReference type="EMBL" id="MU864629">
    <property type="protein sequence ID" value="KAK4182641.1"/>
    <property type="molecule type" value="Genomic_DNA"/>
</dbReference>
<sequence>MASSSSQNTSTTWQRALTHHLSLPSSTLSLPFITSAFAEYATNYLSSVANVSQMILDPDLAQISARVSLSLQHPSTPFASTPFASTPFAWTKNPGESETEWDQTDHAVRFVARVLDILPTRAASVVASKNTQQGGYTEVLKDIHTLLCILQSIWVDQDTWVEDEGVRGQLRGALIQAVGEVRG</sequence>
<reference evidence="1" key="1">
    <citation type="journal article" date="2023" name="Mol. Phylogenet. Evol.">
        <title>Genome-scale phylogeny and comparative genomics of the fungal order Sordariales.</title>
        <authorList>
            <person name="Hensen N."/>
            <person name="Bonometti L."/>
            <person name="Westerberg I."/>
            <person name="Brannstrom I.O."/>
            <person name="Guillou S."/>
            <person name="Cros-Aarteil S."/>
            <person name="Calhoun S."/>
            <person name="Haridas S."/>
            <person name="Kuo A."/>
            <person name="Mondo S."/>
            <person name="Pangilinan J."/>
            <person name="Riley R."/>
            <person name="LaButti K."/>
            <person name="Andreopoulos B."/>
            <person name="Lipzen A."/>
            <person name="Chen C."/>
            <person name="Yan M."/>
            <person name="Daum C."/>
            <person name="Ng V."/>
            <person name="Clum A."/>
            <person name="Steindorff A."/>
            <person name="Ohm R.A."/>
            <person name="Martin F."/>
            <person name="Silar P."/>
            <person name="Natvig D.O."/>
            <person name="Lalanne C."/>
            <person name="Gautier V."/>
            <person name="Ament-Velasquez S.L."/>
            <person name="Kruys A."/>
            <person name="Hutchinson M.I."/>
            <person name="Powell A.J."/>
            <person name="Barry K."/>
            <person name="Miller A.N."/>
            <person name="Grigoriev I.V."/>
            <person name="Debuchy R."/>
            <person name="Gladieux P."/>
            <person name="Hiltunen Thoren M."/>
            <person name="Johannesson H."/>
        </authorList>
    </citation>
    <scope>NUCLEOTIDE SEQUENCE</scope>
    <source>
        <strain evidence="1">PSN309</strain>
    </source>
</reference>
<reference evidence="1" key="2">
    <citation type="submission" date="2023-05" db="EMBL/GenBank/DDBJ databases">
        <authorList>
            <consortium name="Lawrence Berkeley National Laboratory"/>
            <person name="Steindorff A."/>
            <person name="Hensen N."/>
            <person name="Bonometti L."/>
            <person name="Westerberg I."/>
            <person name="Brannstrom I.O."/>
            <person name="Guillou S."/>
            <person name="Cros-Aarteil S."/>
            <person name="Calhoun S."/>
            <person name="Haridas S."/>
            <person name="Kuo A."/>
            <person name="Mondo S."/>
            <person name="Pangilinan J."/>
            <person name="Riley R."/>
            <person name="Labutti K."/>
            <person name="Andreopoulos B."/>
            <person name="Lipzen A."/>
            <person name="Chen C."/>
            <person name="Yanf M."/>
            <person name="Daum C."/>
            <person name="Ng V."/>
            <person name="Clum A."/>
            <person name="Ohm R."/>
            <person name="Martin F."/>
            <person name="Silar P."/>
            <person name="Natvig D."/>
            <person name="Lalanne C."/>
            <person name="Gautier V."/>
            <person name="Ament-Velasquez S.L."/>
            <person name="Kruys A."/>
            <person name="Hutchinson M.I."/>
            <person name="Powell A.J."/>
            <person name="Barry K."/>
            <person name="Miller A.N."/>
            <person name="Grigoriev I.V."/>
            <person name="Debuchy R."/>
            <person name="Gladieux P."/>
            <person name="Thoren M.H."/>
            <person name="Johannesson H."/>
        </authorList>
    </citation>
    <scope>NUCLEOTIDE SEQUENCE</scope>
    <source>
        <strain evidence="1">PSN309</strain>
    </source>
</reference>
<dbReference type="AlphaFoldDB" id="A0AAN6WJX8"/>
<proteinExistence type="predicted"/>
<dbReference type="Proteomes" id="UP001302126">
    <property type="component" value="Unassembled WGS sequence"/>
</dbReference>
<evidence type="ECO:0000313" key="1">
    <source>
        <dbReference type="EMBL" id="KAK4182641.1"/>
    </source>
</evidence>
<accession>A0AAN6WJX8</accession>
<comment type="caution">
    <text evidence="1">The sequence shown here is derived from an EMBL/GenBank/DDBJ whole genome shotgun (WGS) entry which is preliminary data.</text>
</comment>
<name>A0AAN6WJX8_9PEZI</name>
<protein>
    <submittedName>
        <fullName evidence="1">Uncharacterized protein</fullName>
    </submittedName>
</protein>
<gene>
    <name evidence="1" type="ORF">QBC35DRAFT_478890</name>
</gene>
<keyword evidence="2" id="KW-1185">Reference proteome</keyword>